<dbReference type="AlphaFoldDB" id="A0AAJ1EQQ9"/>
<evidence type="ECO:0000313" key="2">
    <source>
        <dbReference type="EMBL" id="MCB5492753.1"/>
    </source>
</evidence>
<feature type="domain" description="Phage-like element PBSX protein XkdF" evidence="1">
    <location>
        <begin position="38"/>
        <end position="160"/>
    </location>
</feature>
<keyword evidence="2" id="KW-0378">Hydrolase</keyword>
<dbReference type="GO" id="GO:0008233">
    <property type="term" value="F:peptidase activity"/>
    <property type="evidence" value="ECO:0007669"/>
    <property type="project" value="UniProtKB-KW"/>
</dbReference>
<keyword evidence="2" id="KW-0645">Protease</keyword>
<accession>A0AAJ1EQQ9</accession>
<sequence>MQTMYELLGIHKKVDKEKQNVENSKNNNQSVLKGRFKIQKSEDDKHLAFGWASISIDEAGEQLVDWQEDMIDPEELENAAYDFVRLYREGGEMHERGDCAILVESVVFTEEKMEAMGIPVGTIPVGWWIGFLVTDEDVWEKVKDGTYSMFSIEGEAERVEVKEDGDSD</sequence>
<dbReference type="InterPro" id="IPR027924">
    <property type="entry name" value="XkdF"/>
</dbReference>
<dbReference type="RefSeq" id="WP_226973317.1">
    <property type="nucleotide sequence ID" value="NZ_JAAIMT010000003.1"/>
</dbReference>
<reference evidence="2" key="1">
    <citation type="submission" date="2021-10" db="EMBL/GenBank/DDBJ databases">
        <title>Collection of gut derived symbiotic bacterial strains cultured from healthy donors.</title>
        <authorList>
            <person name="Lin H."/>
            <person name="Littmann E."/>
            <person name="Claire K."/>
            <person name="Pamer E."/>
        </authorList>
    </citation>
    <scope>NUCLEOTIDE SEQUENCE</scope>
    <source>
        <strain evidence="2">MSK.23.4</strain>
    </source>
</reference>
<evidence type="ECO:0000259" key="1">
    <source>
        <dbReference type="Pfam" id="PF14550"/>
    </source>
</evidence>
<dbReference type="Proteomes" id="UP001297422">
    <property type="component" value="Unassembled WGS sequence"/>
</dbReference>
<proteinExistence type="predicted"/>
<dbReference type="GO" id="GO:0006508">
    <property type="term" value="P:proteolysis"/>
    <property type="evidence" value="ECO:0007669"/>
    <property type="project" value="UniProtKB-KW"/>
</dbReference>
<name>A0AAJ1EQQ9_MEDGN</name>
<comment type="caution">
    <text evidence="2">The sequence shown here is derived from an EMBL/GenBank/DDBJ whole genome shotgun (WGS) entry which is preliminary data.</text>
</comment>
<gene>
    <name evidence="2" type="ORF">LIQ10_03210</name>
</gene>
<evidence type="ECO:0000313" key="3">
    <source>
        <dbReference type="Proteomes" id="UP001297422"/>
    </source>
</evidence>
<protein>
    <submittedName>
        <fullName evidence="2">XkdF-like putative serine protease domain-containing protein</fullName>
    </submittedName>
</protein>
<organism evidence="2 3">
    <name type="scientific">Mediterraneibacter gnavus</name>
    <name type="common">Ruminococcus gnavus</name>
    <dbReference type="NCBI Taxonomy" id="33038"/>
    <lineage>
        <taxon>Bacteria</taxon>
        <taxon>Bacillati</taxon>
        <taxon>Bacillota</taxon>
        <taxon>Clostridia</taxon>
        <taxon>Lachnospirales</taxon>
        <taxon>Lachnospiraceae</taxon>
        <taxon>Mediterraneibacter</taxon>
    </lineage>
</organism>
<dbReference type="EMBL" id="JAJBNC010000004">
    <property type="protein sequence ID" value="MCB5492753.1"/>
    <property type="molecule type" value="Genomic_DNA"/>
</dbReference>
<dbReference type="Pfam" id="PF14550">
    <property type="entry name" value="Peptidase_S78_2"/>
    <property type="match status" value="1"/>
</dbReference>